<evidence type="ECO:0000259" key="1">
    <source>
        <dbReference type="Pfam" id="PF20277"/>
    </source>
</evidence>
<organism evidence="2">
    <name type="scientific">bioreactor metagenome</name>
    <dbReference type="NCBI Taxonomy" id="1076179"/>
    <lineage>
        <taxon>unclassified sequences</taxon>
        <taxon>metagenomes</taxon>
        <taxon>ecological metagenomes</taxon>
    </lineage>
</organism>
<evidence type="ECO:0000313" key="2">
    <source>
        <dbReference type="EMBL" id="MPN43439.1"/>
    </source>
</evidence>
<sequence length="155" mass="17692">MKAIKKEIARESSSREVAADVKIESGIRLVLERIADASDDALKELTYTPQMVINKIIEGNKALRRKVLRNVSMYFEFTRGVFQELSIEGKLRFDKVAVQIRNCYIGENDNGRSQPEIFDALVRWLKDLTHEDQASCEAVISYFVQSCEVFDAIAK</sequence>
<dbReference type="InterPro" id="IPR046921">
    <property type="entry name" value="ABC-3C_CTD11"/>
</dbReference>
<accession>A0A645HZ26</accession>
<proteinExistence type="predicted"/>
<gene>
    <name evidence="2" type="ORF">SDC9_190999</name>
</gene>
<name>A0A645HZ26_9ZZZZ</name>
<protein>
    <recommendedName>
        <fullName evidence="1">ABC-three component systems C-terminal domain-containing protein</fullName>
    </recommendedName>
</protein>
<dbReference type="EMBL" id="VSSQ01101841">
    <property type="protein sequence ID" value="MPN43439.1"/>
    <property type="molecule type" value="Genomic_DNA"/>
</dbReference>
<reference evidence="2" key="1">
    <citation type="submission" date="2019-08" db="EMBL/GenBank/DDBJ databases">
        <authorList>
            <person name="Kucharzyk K."/>
            <person name="Murdoch R.W."/>
            <person name="Higgins S."/>
            <person name="Loffler F."/>
        </authorList>
    </citation>
    <scope>NUCLEOTIDE SEQUENCE</scope>
</reference>
<feature type="domain" description="ABC-three component systems C-terminal" evidence="1">
    <location>
        <begin position="15"/>
        <end position="150"/>
    </location>
</feature>
<dbReference type="AlphaFoldDB" id="A0A645HZ26"/>
<comment type="caution">
    <text evidence="2">The sequence shown here is derived from an EMBL/GenBank/DDBJ whole genome shotgun (WGS) entry which is preliminary data.</text>
</comment>
<dbReference type="Pfam" id="PF20277">
    <property type="entry name" value="CTD11"/>
    <property type="match status" value="1"/>
</dbReference>